<protein>
    <recommendedName>
        <fullName evidence="5">Phosphatidylinositol alpha-mannosyltransferase</fullName>
    </recommendedName>
</protein>
<organism evidence="3 4">
    <name type="scientific">Nitrospira defluvii</name>
    <dbReference type="NCBI Taxonomy" id="330214"/>
    <lineage>
        <taxon>Bacteria</taxon>
        <taxon>Pseudomonadati</taxon>
        <taxon>Nitrospirota</taxon>
        <taxon>Nitrospiria</taxon>
        <taxon>Nitrospirales</taxon>
        <taxon>Nitrospiraceae</taxon>
        <taxon>Nitrospira</taxon>
    </lineage>
</organism>
<gene>
    <name evidence="3" type="ORF">NSPZN2_80131</name>
</gene>
<keyword evidence="4" id="KW-1185">Reference proteome</keyword>
<dbReference type="PANTHER" id="PTHR12526:SF638">
    <property type="entry name" value="SPORE COAT PROTEIN SA"/>
    <property type="match status" value="1"/>
</dbReference>
<dbReference type="PANTHER" id="PTHR12526">
    <property type="entry name" value="GLYCOSYLTRANSFERASE"/>
    <property type="match status" value="1"/>
</dbReference>
<dbReference type="Pfam" id="PF13439">
    <property type="entry name" value="Glyco_transf_4"/>
    <property type="match status" value="1"/>
</dbReference>
<proteinExistence type="predicted"/>
<dbReference type="RefSeq" id="WP_213044290.1">
    <property type="nucleotide sequence ID" value="NZ_CAJNBJ010000021.1"/>
</dbReference>
<dbReference type="Proteomes" id="UP000675880">
    <property type="component" value="Unassembled WGS sequence"/>
</dbReference>
<dbReference type="Pfam" id="PF00534">
    <property type="entry name" value="Glycos_transf_1"/>
    <property type="match status" value="1"/>
</dbReference>
<evidence type="ECO:0000313" key="3">
    <source>
        <dbReference type="EMBL" id="CAE6802455.1"/>
    </source>
</evidence>
<comment type="caution">
    <text evidence="3">The sequence shown here is derived from an EMBL/GenBank/DDBJ whole genome shotgun (WGS) entry which is preliminary data.</text>
</comment>
<sequence>MNILIAESSMAVGGQELAVLLHAERLVKRGHRILLVLEPRSPIMAMARERGLPVEPFVMRQWRLPLSILAFRRLLARERPDIVHVNSSRDSWIAALATRLLRPRPKVIRTRHISAPLNKNATTHLLYRRLFDMVIVTGGERNRQDLIYRDGLSPERVAAFPIGLDVEEFSPAQPRHDLRAELGIPSGHLLVGMISYLRDYKGHRYLVDAVPLVLAEQQKVTFLIVGEGPEEQNIRAQIARLGLTASVRMLGFRDDLLDVFRSLNLFVIPTVEGDTIPQVLMQALAVGLPVVSTTTGSIADVIKDGESGFLVPPRDVAALAERIVRLLRDPSLREAMGSRGRRTVVQSYSIDRMVDELQRVYRQVLGLKGPVS</sequence>
<evidence type="ECO:0008006" key="5">
    <source>
        <dbReference type="Google" id="ProtNLM"/>
    </source>
</evidence>
<dbReference type="EMBL" id="CAJNBJ010000021">
    <property type="protein sequence ID" value="CAE6802455.1"/>
    <property type="molecule type" value="Genomic_DNA"/>
</dbReference>
<dbReference type="InterPro" id="IPR028098">
    <property type="entry name" value="Glyco_trans_4-like_N"/>
</dbReference>
<feature type="domain" description="Glycosyltransferase subfamily 4-like N-terminal" evidence="2">
    <location>
        <begin position="12"/>
        <end position="167"/>
    </location>
</feature>
<evidence type="ECO:0000259" key="1">
    <source>
        <dbReference type="Pfam" id="PF00534"/>
    </source>
</evidence>
<dbReference type="InterPro" id="IPR001296">
    <property type="entry name" value="Glyco_trans_1"/>
</dbReference>
<reference evidence="3 4" key="1">
    <citation type="submission" date="2021-02" db="EMBL/GenBank/DDBJ databases">
        <authorList>
            <person name="Han P."/>
        </authorList>
    </citation>
    <scope>NUCLEOTIDE SEQUENCE [LARGE SCALE GENOMIC DNA]</scope>
    <source>
        <strain evidence="3">Candidatus Nitrospira sp. ZN2</strain>
    </source>
</reference>
<feature type="domain" description="Glycosyl transferase family 1" evidence="1">
    <location>
        <begin position="177"/>
        <end position="342"/>
    </location>
</feature>
<accession>A0ABM8SDB4</accession>
<dbReference type="Gene3D" id="3.40.50.2000">
    <property type="entry name" value="Glycogen Phosphorylase B"/>
    <property type="match status" value="2"/>
</dbReference>
<dbReference type="SUPFAM" id="SSF53756">
    <property type="entry name" value="UDP-Glycosyltransferase/glycogen phosphorylase"/>
    <property type="match status" value="1"/>
</dbReference>
<evidence type="ECO:0000259" key="2">
    <source>
        <dbReference type="Pfam" id="PF13439"/>
    </source>
</evidence>
<evidence type="ECO:0000313" key="4">
    <source>
        <dbReference type="Proteomes" id="UP000675880"/>
    </source>
</evidence>
<dbReference type="CDD" id="cd03801">
    <property type="entry name" value="GT4_PimA-like"/>
    <property type="match status" value="1"/>
</dbReference>
<name>A0ABM8SDB4_9BACT</name>